<reference evidence="8" key="1">
    <citation type="submission" date="2015-09" db="EMBL/GenBank/DDBJ databases">
        <authorList>
            <consortium name="Pathogen Informatics"/>
        </authorList>
    </citation>
    <scope>NUCLEOTIDE SEQUENCE [LARGE SCALE GENOMIC DNA]</scope>
    <source>
        <strain evidence="8">Lake Konstanz</strain>
    </source>
</reference>
<keyword evidence="3 5" id="KW-0694">RNA-binding</keyword>
<dbReference type="GO" id="GO:0006417">
    <property type="term" value="P:regulation of translation"/>
    <property type="evidence" value="ECO:0007669"/>
    <property type="project" value="UniProtKB-KW"/>
</dbReference>
<protein>
    <submittedName>
        <fullName evidence="7">Eukaryotic initiation factor 4e, putative</fullName>
    </submittedName>
</protein>
<evidence type="ECO:0000256" key="4">
    <source>
        <dbReference type="ARBA" id="ARBA00022917"/>
    </source>
</evidence>
<proteinExistence type="inferred from homology"/>
<dbReference type="SUPFAM" id="SSF55418">
    <property type="entry name" value="eIF4e-like"/>
    <property type="match status" value="1"/>
</dbReference>
<accession>A0A0S4J504</accession>
<dbReference type="GO" id="GO:0016281">
    <property type="term" value="C:eukaryotic translation initiation factor 4F complex"/>
    <property type="evidence" value="ECO:0007669"/>
    <property type="project" value="TreeGrafter"/>
</dbReference>
<dbReference type="EMBL" id="CYKH01000867">
    <property type="protein sequence ID" value="CUG54543.1"/>
    <property type="molecule type" value="Genomic_DNA"/>
</dbReference>
<dbReference type="InterPro" id="IPR001040">
    <property type="entry name" value="TIF_eIF_4E"/>
</dbReference>
<evidence type="ECO:0000256" key="6">
    <source>
        <dbReference type="SAM" id="MobiDB-lite"/>
    </source>
</evidence>
<feature type="region of interest" description="Disordered" evidence="6">
    <location>
        <begin position="204"/>
        <end position="279"/>
    </location>
</feature>
<feature type="compositionally biased region" description="Basic and acidic residues" evidence="6">
    <location>
        <begin position="216"/>
        <end position="229"/>
    </location>
</feature>
<dbReference type="Proteomes" id="UP000051952">
    <property type="component" value="Unassembled WGS sequence"/>
</dbReference>
<dbReference type="OrthoDB" id="590761at2759"/>
<feature type="region of interest" description="Disordered" evidence="6">
    <location>
        <begin position="294"/>
        <end position="335"/>
    </location>
</feature>
<feature type="compositionally biased region" description="Basic and acidic residues" evidence="6">
    <location>
        <begin position="259"/>
        <end position="271"/>
    </location>
</feature>
<evidence type="ECO:0000313" key="8">
    <source>
        <dbReference type="Proteomes" id="UP000051952"/>
    </source>
</evidence>
<gene>
    <name evidence="7" type="ORF">BSAL_80960</name>
</gene>
<dbReference type="AlphaFoldDB" id="A0A0S4J504"/>
<keyword evidence="8" id="KW-1185">Reference proteome</keyword>
<dbReference type="Gene3D" id="3.30.760.10">
    <property type="entry name" value="RNA Cap, Translation Initiation Factor Eif4e"/>
    <property type="match status" value="1"/>
</dbReference>
<dbReference type="PANTHER" id="PTHR11960:SF66">
    <property type="entry name" value="EUKARYOTIC TRANSLATION INITIATION FACTOR 4E TYPE 3"/>
    <property type="match status" value="1"/>
</dbReference>
<evidence type="ECO:0000256" key="1">
    <source>
        <dbReference type="ARBA" id="ARBA00022540"/>
    </source>
</evidence>
<evidence type="ECO:0000256" key="2">
    <source>
        <dbReference type="ARBA" id="ARBA00022845"/>
    </source>
</evidence>
<dbReference type="VEuPathDB" id="TriTrypDB:BSAL_80960"/>
<keyword evidence="2" id="KW-0810">Translation regulation</keyword>
<keyword evidence="4 5" id="KW-0648">Protein biosynthesis</keyword>
<dbReference type="Pfam" id="PF01652">
    <property type="entry name" value="IF4E"/>
    <property type="match status" value="1"/>
</dbReference>
<name>A0A0S4J504_BODSA</name>
<dbReference type="PANTHER" id="PTHR11960">
    <property type="entry name" value="EUKARYOTIC TRANSLATION INITIATION FACTOR 4E RELATED"/>
    <property type="match status" value="1"/>
</dbReference>
<dbReference type="InterPro" id="IPR023398">
    <property type="entry name" value="TIF_eIF4e-like"/>
</dbReference>
<dbReference type="GO" id="GO:0000340">
    <property type="term" value="F:RNA 7-methylguanosine cap binding"/>
    <property type="evidence" value="ECO:0007669"/>
    <property type="project" value="TreeGrafter"/>
</dbReference>
<feature type="compositionally biased region" description="Polar residues" evidence="6">
    <location>
        <begin position="319"/>
        <end position="335"/>
    </location>
</feature>
<keyword evidence="1 5" id="KW-0396">Initiation factor</keyword>
<evidence type="ECO:0000256" key="5">
    <source>
        <dbReference type="RuleBase" id="RU004374"/>
    </source>
</evidence>
<evidence type="ECO:0000256" key="3">
    <source>
        <dbReference type="ARBA" id="ARBA00022884"/>
    </source>
</evidence>
<sequence>MHKQRESKLKCTWTFWEDQWKVDNDSGETKQCLTHLGDADNVKDFYVLLNRHGIATVPANASLHIFRKHVRPEWEDKHNIDGGHLRVFSNIQKGELPEVTSKRLSCLWFDVLRSIIGEHFKHSEQVVGVGYTAKPHRPIMSVWLLSVDVEKTASIRQEIFELFSVSGSAMFTARFYSHKGLAKSEAGVIHDRVHWHRRIQSAPEKSFVSVGDEDEGNHSDDSAKSEDLQAKSSSDFSGGATEAAPPAQPKGKRLSSSRGEGEVNVKNEDKSSPTSLLSRRGVVLTQQNIVREHLRSRTETNAAEAITAQPIRPPPSNDLAHSSSEGGIFVPSSSPTPIKDWTTDWSPSAFAAAQSQRSGNYAAAKAASNHFSAPISLPGKGAPKAIGATPDLNSHRPSPQFPLPSSSIMTGAPLPVAPSPSIVTASTKPVIIDPNQLSDRKPFVIRGVAYPARMNRKDYRAIVFCQAGAPMSYEGSFEAPPGTPDGDISQEEFDALKELFLQKPLDVI</sequence>
<dbReference type="GO" id="GO:0003743">
    <property type="term" value="F:translation initiation factor activity"/>
    <property type="evidence" value="ECO:0007669"/>
    <property type="project" value="UniProtKB-KW"/>
</dbReference>
<organism evidence="7 8">
    <name type="scientific">Bodo saltans</name>
    <name type="common">Flagellated protozoan</name>
    <dbReference type="NCBI Taxonomy" id="75058"/>
    <lineage>
        <taxon>Eukaryota</taxon>
        <taxon>Discoba</taxon>
        <taxon>Euglenozoa</taxon>
        <taxon>Kinetoplastea</taxon>
        <taxon>Metakinetoplastina</taxon>
        <taxon>Eubodonida</taxon>
        <taxon>Bodonidae</taxon>
        <taxon>Bodo</taxon>
    </lineage>
</organism>
<evidence type="ECO:0000313" key="7">
    <source>
        <dbReference type="EMBL" id="CUG54543.1"/>
    </source>
</evidence>
<comment type="similarity">
    <text evidence="5">Belongs to the eukaryotic initiation factor 4E family.</text>
</comment>